<name>A0A7X8TGT2_9MICC</name>
<comment type="caution">
    <text evidence="1">The sequence shown here is derived from an EMBL/GenBank/DDBJ whole genome shotgun (WGS) entry which is preliminary data.</text>
</comment>
<dbReference type="AlphaFoldDB" id="A0A7X8TGT2"/>
<dbReference type="EMBL" id="JABAHY010000001">
    <property type="protein sequence ID" value="NLS08444.1"/>
    <property type="molecule type" value="Genomic_DNA"/>
</dbReference>
<protein>
    <submittedName>
        <fullName evidence="1">Uncharacterized protein</fullName>
    </submittedName>
</protein>
<accession>A0A7X8TGT2</accession>
<proteinExistence type="predicted"/>
<evidence type="ECO:0000313" key="1">
    <source>
        <dbReference type="EMBL" id="NLS08444.1"/>
    </source>
</evidence>
<evidence type="ECO:0000313" key="2">
    <source>
        <dbReference type="Proteomes" id="UP000523139"/>
    </source>
</evidence>
<reference evidence="1 2" key="1">
    <citation type="submission" date="2020-04" db="EMBL/GenBank/DDBJ databases">
        <title>Nesterenkonia sp. nov., isolated from marine sediment.</title>
        <authorList>
            <person name="Zhang G."/>
        </authorList>
    </citation>
    <scope>NUCLEOTIDE SEQUENCE [LARGE SCALE GENOMIC DNA]</scope>
    <source>
        <strain evidence="1 2">MY13</strain>
    </source>
</reference>
<keyword evidence="2" id="KW-1185">Reference proteome</keyword>
<dbReference type="Proteomes" id="UP000523139">
    <property type="component" value="Unassembled WGS sequence"/>
</dbReference>
<organism evidence="1 2">
    <name type="scientific">Nesterenkonia sedimenti</name>
    <dbReference type="NCBI Taxonomy" id="1463632"/>
    <lineage>
        <taxon>Bacteria</taxon>
        <taxon>Bacillati</taxon>
        <taxon>Actinomycetota</taxon>
        <taxon>Actinomycetes</taxon>
        <taxon>Micrococcales</taxon>
        <taxon>Micrococcaceae</taxon>
        <taxon>Nesterenkonia</taxon>
    </lineage>
</organism>
<gene>
    <name evidence="1" type="ORF">HGQ17_00160</name>
</gene>
<dbReference type="RefSeq" id="WP_168885953.1">
    <property type="nucleotide sequence ID" value="NZ_JABAHY010000001.1"/>
</dbReference>
<sequence length="78" mass="8108">MIHKPIKSLAEALGNNDFLPMGQKLALGKMLAAGAKEYVQDPEALDEVTVTSFAQQHGVSSAAAYCHRGPAASGAGLR</sequence>